<reference evidence="13 14" key="1">
    <citation type="submission" date="2020-11" db="EMBL/GenBank/DDBJ databases">
        <title>Draft Genome of Enterobacter sp. strain EMC7.</title>
        <authorList>
            <person name="Barman P."/>
            <person name="Sinha S."/>
            <person name="Sen S."/>
            <person name="Chakraborty R."/>
        </authorList>
    </citation>
    <scope>NUCLEOTIDE SEQUENCE [LARGE SCALE GENOMIC DNA]</scope>
    <source>
        <strain evidence="13 14">EMC7</strain>
    </source>
</reference>
<evidence type="ECO:0000256" key="5">
    <source>
        <dbReference type="ARBA" id="ARBA00022695"/>
    </source>
</evidence>
<comment type="similarity">
    <text evidence="2 9">Belongs to the mannose-6-phosphate isomerase type 2 family.</text>
</comment>
<keyword evidence="7" id="KW-0342">GTP-binding</keyword>
<dbReference type="InterPro" id="IPR001538">
    <property type="entry name" value="Man6P_isomerase-2_C"/>
</dbReference>
<dbReference type="InterPro" id="IPR006375">
    <property type="entry name" value="Man1P_GuaTrfase/Man6P_Isoase"/>
</dbReference>
<evidence type="ECO:0000256" key="2">
    <source>
        <dbReference type="ARBA" id="ARBA00006115"/>
    </source>
</evidence>
<evidence type="ECO:0000313" key="14">
    <source>
        <dbReference type="Proteomes" id="UP000706580"/>
    </source>
</evidence>
<gene>
    <name evidence="13" type="ORF">ITX56_02215</name>
</gene>
<dbReference type="CDD" id="cd02509">
    <property type="entry name" value="GDP-M1P_Guanylyltransferase"/>
    <property type="match status" value="1"/>
</dbReference>
<evidence type="ECO:0000256" key="9">
    <source>
        <dbReference type="RuleBase" id="RU004190"/>
    </source>
</evidence>
<dbReference type="Proteomes" id="UP000706580">
    <property type="component" value="Unassembled WGS sequence"/>
</dbReference>
<feature type="domain" description="MannoseP isomerase/GMP-like beta-helix" evidence="12">
    <location>
        <begin position="300"/>
        <end position="352"/>
    </location>
</feature>
<evidence type="ECO:0000256" key="7">
    <source>
        <dbReference type="ARBA" id="ARBA00023134"/>
    </source>
</evidence>
<dbReference type="Pfam" id="PF00483">
    <property type="entry name" value="NTP_transferase"/>
    <property type="match status" value="1"/>
</dbReference>
<accession>A0ABS7RRF6</accession>
<feature type="domain" description="Mannose-6-phosphate isomerase type II C-terminal" evidence="11">
    <location>
        <begin position="356"/>
        <end position="470"/>
    </location>
</feature>
<keyword evidence="13" id="KW-0413">Isomerase</keyword>
<organism evidence="13 14">
    <name type="scientific">Leclercia barmai</name>
    <dbReference type="NCBI Taxonomy" id="2785629"/>
    <lineage>
        <taxon>Bacteria</taxon>
        <taxon>Pseudomonadati</taxon>
        <taxon>Pseudomonadota</taxon>
        <taxon>Gammaproteobacteria</taxon>
        <taxon>Enterobacterales</taxon>
        <taxon>Enterobacteriaceae</taxon>
        <taxon>Leclercia</taxon>
    </lineage>
</organism>
<dbReference type="InterPro" id="IPR049577">
    <property type="entry name" value="GMPP_N"/>
</dbReference>
<evidence type="ECO:0000256" key="6">
    <source>
        <dbReference type="ARBA" id="ARBA00022741"/>
    </source>
</evidence>
<evidence type="ECO:0000256" key="4">
    <source>
        <dbReference type="ARBA" id="ARBA00022679"/>
    </source>
</evidence>
<dbReference type="InterPro" id="IPR051161">
    <property type="entry name" value="Mannose-6P_isomerase_type2"/>
</dbReference>
<keyword evidence="5 13" id="KW-0548">Nucleotidyltransferase</keyword>
<name>A0ABS7RRF6_9ENTR</name>
<dbReference type="EC" id="2.7.7.13" evidence="3"/>
<dbReference type="Pfam" id="PF22640">
    <property type="entry name" value="ManC_GMP_beta-helix"/>
    <property type="match status" value="1"/>
</dbReference>
<dbReference type="InterPro" id="IPR005835">
    <property type="entry name" value="NTP_transferase_dom"/>
</dbReference>
<dbReference type="Gene3D" id="3.90.550.10">
    <property type="entry name" value="Spore Coat Polysaccharide Biosynthesis Protein SpsA, Chain A"/>
    <property type="match status" value="1"/>
</dbReference>
<evidence type="ECO:0000256" key="3">
    <source>
        <dbReference type="ARBA" id="ARBA00012387"/>
    </source>
</evidence>
<evidence type="ECO:0000313" key="13">
    <source>
        <dbReference type="EMBL" id="MBZ0056647.1"/>
    </source>
</evidence>
<dbReference type="PANTHER" id="PTHR46390">
    <property type="entry name" value="MANNOSE-1-PHOSPHATE GUANYLYLTRANSFERASE"/>
    <property type="match status" value="1"/>
</dbReference>
<dbReference type="InterPro" id="IPR054566">
    <property type="entry name" value="ManC/GMP-like_b-helix"/>
</dbReference>
<sequence length="475" mass="52460">MKIIPVVMAGGSGSRLWPLSRLTYPKQFLTLEGEQTMLQQTISRLSKLEVESPVVICNEEHRFIVAEQLRQINALKEIILEPVGRNTAPAVALAAIQCLKDLADNEDVLLLILAADHIIKDNAAFINAIKTSTSYAIDGNLVTFGIEPSTPETGFGYIQAGVDISSGGVSGAFKVNAFVEKPEQAVAESFLSDGGYYWNSGMFMFGARKYLSELHKFCPDIYDSCSKAIQSPDKDLCFIRIDHDIFSHCPDLSIDYAVMEHTANAVVVPMSAGWSDVGSWSSLWDISDKDERGNVLIGDVIIHNSSSNYVHAQSGLVTMLGVDDLIVVQTKDAILVTKHDAVQDVKKIVEELKTAGRSEYKIHREVYRPWGRCDTIDTGKRYEVKRIEVNPGEGISLQTHIHRSEHWVVVAGTAKVTLQDKQFLLGENESVYIPAGAQHCLENPGKIPLEIIEVRSGPYLGDDDIVRIADRYGRV</sequence>
<dbReference type="SUPFAM" id="SSF53448">
    <property type="entry name" value="Nucleotide-diphospho-sugar transferases"/>
    <property type="match status" value="1"/>
</dbReference>
<evidence type="ECO:0000259" key="10">
    <source>
        <dbReference type="Pfam" id="PF00483"/>
    </source>
</evidence>
<evidence type="ECO:0000256" key="8">
    <source>
        <dbReference type="ARBA" id="ARBA00047343"/>
    </source>
</evidence>
<keyword evidence="6" id="KW-0547">Nucleotide-binding</keyword>
<dbReference type="RefSeq" id="WP_223073798.1">
    <property type="nucleotide sequence ID" value="NZ_JADMNK010000001.1"/>
</dbReference>
<comment type="catalytic activity">
    <reaction evidence="8">
        <text>alpha-D-mannose 1-phosphate + GTP + H(+) = GDP-alpha-D-mannose + diphosphate</text>
        <dbReference type="Rhea" id="RHEA:15229"/>
        <dbReference type="ChEBI" id="CHEBI:15378"/>
        <dbReference type="ChEBI" id="CHEBI:33019"/>
        <dbReference type="ChEBI" id="CHEBI:37565"/>
        <dbReference type="ChEBI" id="CHEBI:57527"/>
        <dbReference type="ChEBI" id="CHEBI:58409"/>
        <dbReference type="EC" id="2.7.7.13"/>
    </reaction>
</comment>
<dbReference type="Gene3D" id="2.60.120.10">
    <property type="entry name" value="Jelly Rolls"/>
    <property type="match status" value="1"/>
</dbReference>
<evidence type="ECO:0000259" key="12">
    <source>
        <dbReference type="Pfam" id="PF22640"/>
    </source>
</evidence>
<dbReference type="Pfam" id="PF01050">
    <property type="entry name" value="MannoseP_isomer"/>
    <property type="match status" value="1"/>
</dbReference>
<dbReference type="GO" id="GO:0004475">
    <property type="term" value="F:mannose-1-phosphate guanylyltransferase (GTP) activity"/>
    <property type="evidence" value="ECO:0007669"/>
    <property type="project" value="UniProtKB-EC"/>
</dbReference>
<dbReference type="SUPFAM" id="SSF51182">
    <property type="entry name" value="RmlC-like cupins"/>
    <property type="match status" value="1"/>
</dbReference>
<comment type="caution">
    <text evidence="13">The sequence shown here is derived from an EMBL/GenBank/DDBJ whole genome shotgun (WGS) entry which is preliminary data.</text>
</comment>
<evidence type="ECO:0000256" key="1">
    <source>
        <dbReference type="ARBA" id="ARBA00004823"/>
    </source>
</evidence>
<keyword evidence="14" id="KW-1185">Reference proteome</keyword>
<dbReference type="InterPro" id="IPR029044">
    <property type="entry name" value="Nucleotide-diphossugar_trans"/>
</dbReference>
<dbReference type="PANTHER" id="PTHR46390:SF1">
    <property type="entry name" value="MANNOSE-1-PHOSPHATE GUANYLYLTRANSFERASE"/>
    <property type="match status" value="1"/>
</dbReference>
<protein>
    <recommendedName>
        <fullName evidence="3">mannose-1-phosphate guanylyltransferase</fullName>
        <ecNumber evidence="3">2.7.7.13</ecNumber>
    </recommendedName>
</protein>
<dbReference type="NCBIfam" id="TIGR01479">
    <property type="entry name" value="GMP_PMI"/>
    <property type="match status" value="1"/>
</dbReference>
<proteinExistence type="inferred from homology"/>
<dbReference type="EMBL" id="JADMNK010000001">
    <property type="protein sequence ID" value="MBZ0056647.1"/>
    <property type="molecule type" value="Genomic_DNA"/>
</dbReference>
<comment type="pathway">
    <text evidence="1">Nucleotide-sugar biosynthesis; GDP-alpha-D-mannose biosynthesis; GDP-alpha-D-mannose from alpha-D-mannose 1-phosphate (GTP route): step 1/1.</text>
</comment>
<evidence type="ECO:0000259" key="11">
    <source>
        <dbReference type="Pfam" id="PF01050"/>
    </source>
</evidence>
<feature type="domain" description="Nucleotidyl transferase" evidence="10">
    <location>
        <begin position="5"/>
        <end position="291"/>
    </location>
</feature>
<dbReference type="InterPro" id="IPR011051">
    <property type="entry name" value="RmlC_Cupin_sf"/>
</dbReference>
<keyword evidence="4 13" id="KW-0808">Transferase</keyword>
<dbReference type="CDD" id="cd02213">
    <property type="entry name" value="cupin_PMI_typeII_C"/>
    <property type="match status" value="1"/>
</dbReference>
<dbReference type="GO" id="GO:0004476">
    <property type="term" value="F:mannose-6-phosphate isomerase activity"/>
    <property type="evidence" value="ECO:0007669"/>
    <property type="project" value="UniProtKB-EC"/>
</dbReference>
<dbReference type="InterPro" id="IPR014710">
    <property type="entry name" value="RmlC-like_jellyroll"/>
</dbReference>